<gene>
    <name evidence="2" type="ORF">H0486_07055</name>
</gene>
<dbReference type="InterPro" id="IPR050177">
    <property type="entry name" value="Lipid_A_modif_metabolic_enz"/>
</dbReference>
<sequence>MKALFIGGTGKISTAITELAAKRGFELYLLNRGNRPSFVPEGVHVIQADIYNETDVCEKLKGMYFDVVADFIVFDVESLKRDIRLFSGKTSQYIFISSASAYQKPLSSPFITESTPLFNPFWEYSRNKIACEEYLMSEYRNHNFPITIVRPSHTYDNTEIPLAIHGKNGSYSVINRIKNGKKVIVHGDGNTLWTLTHNTDFAKAFVGLMGNSHAIGETVQITSDESLTWNQIYEIIGNALGVKPNIVHIPSDALAKASKDFLGGLLGDKAHSVIFDNTKIKRLVPEFTATTRFDQGVRIALDFIEKHPEYQREDKEFDIWTDKMIEVYEAMEQNIPQLS</sequence>
<dbReference type="Gene3D" id="3.40.50.720">
    <property type="entry name" value="NAD(P)-binding Rossmann-like Domain"/>
    <property type="match status" value="1"/>
</dbReference>
<proteinExistence type="predicted"/>
<dbReference type="CDD" id="cd05265">
    <property type="entry name" value="SDR_a1"/>
    <property type="match status" value="1"/>
</dbReference>
<keyword evidence="3" id="KW-1185">Reference proteome</keyword>
<name>A0A839JYZ6_9FIRM</name>
<dbReference type="EMBL" id="JACEGA010000001">
    <property type="protein sequence ID" value="MBB2182630.1"/>
    <property type="molecule type" value="Genomic_DNA"/>
</dbReference>
<reference evidence="2 3" key="1">
    <citation type="submission" date="2020-07" db="EMBL/GenBank/DDBJ databases">
        <title>Characterization and genome sequencing of isolate MD1, a novel member within the family Lachnospiraceae.</title>
        <authorList>
            <person name="Rettenmaier R."/>
            <person name="Di Bello L."/>
            <person name="Zinser C."/>
            <person name="Scheitz K."/>
            <person name="Liebl W."/>
            <person name="Zverlov V."/>
        </authorList>
    </citation>
    <scope>NUCLEOTIDE SEQUENCE [LARGE SCALE GENOMIC DNA]</scope>
    <source>
        <strain evidence="2 3">MD1</strain>
    </source>
</reference>
<dbReference type="InterPro" id="IPR001509">
    <property type="entry name" value="Epimerase_deHydtase"/>
</dbReference>
<evidence type="ECO:0000313" key="3">
    <source>
        <dbReference type="Proteomes" id="UP000574276"/>
    </source>
</evidence>
<dbReference type="PANTHER" id="PTHR43245">
    <property type="entry name" value="BIFUNCTIONAL POLYMYXIN RESISTANCE PROTEIN ARNA"/>
    <property type="match status" value="1"/>
</dbReference>
<evidence type="ECO:0000259" key="1">
    <source>
        <dbReference type="Pfam" id="PF01370"/>
    </source>
</evidence>
<protein>
    <submittedName>
        <fullName evidence="2">SDR family oxidoreductase</fullName>
    </submittedName>
</protein>
<dbReference type="SUPFAM" id="SSF51735">
    <property type="entry name" value="NAD(P)-binding Rossmann-fold domains"/>
    <property type="match status" value="1"/>
</dbReference>
<accession>A0A839JYZ6</accession>
<dbReference type="Pfam" id="PF01370">
    <property type="entry name" value="Epimerase"/>
    <property type="match status" value="1"/>
</dbReference>
<evidence type="ECO:0000313" key="2">
    <source>
        <dbReference type="EMBL" id="MBB2182630.1"/>
    </source>
</evidence>
<dbReference type="Proteomes" id="UP000574276">
    <property type="component" value="Unassembled WGS sequence"/>
</dbReference>
<dbReference type="PANTHER" id="PTHR43245:SF13">
    <property type="entry name" value="UDP-D-APIOSE_UDP-D-XYLOSE SYNTHASE 2"/>
    <property type="match status" value="1"/>
</dbReference>
<organism evidence="2 3">
    <name type="scientific">Variimorphobacter saccharofermentans</name>
    <dbReference type="NCBI Taxonomy" id="2755051"/>
    <lineage>
        <taxon>Bacteria</taxon>
        <taxon>Bacillati</taxon>
        <taxon>Bacillota</taxon>
        <taxon>Clostridia</taxon>
        <taxon>Lachnospirales</taxon>
        <taxon>Lachnospiraceae</taxon>
        <taxon>Variimorphobacter</taxon>
    </lineage>
</organism>
<feature type="domain" description="NAD-dependent epimerase/dehydratase" evidence="1">
    <location>
        <begin position="91"/>
        <end position="218"/>
    </location>
</feature>
<dbReference type="RefSeq" id="WP_228352337.1">
    <property type="nucleotide sequence ID" value="NZ_JACEGA010000001.1"/>
</dbReference>
<dbReference type="InterPro" id="IPR036291">
    <property type="entry name" value="NAD(P)-bd_dom_sf"/>
</dbReference>
<dbReference type="AlphaFoldDB" id="A0A839JYZ6"/>
<comment type="caution">
    <text evidence="2">The sequence shown here is derived from an EMBL/GenBank/DDBJ whole genome shotgun (WGS) entry which is preliminary data.</text>
</comment>